<feature type="compositionally biased region" description="Pro residues" evidence="1">
    <location>
        <begin position="112"/>
        <end position="127"/>
    </location>
</feature>
<keyword evidence="3" id="KW-1185">Reference proteome</keyword>
<dbReference type="Proteomes" id="UP001154114">
    <property type="component" value="Chromosome 6"/>
</dbReference>
<feature type="region of interest" description="Disordered" evidence="1">
    <location>
        <begin position="112"/>
        <end position="146"/>
    </location>
</feature>
<evidence type="ECO:0000256" key="1">
    <source>
        <dbReference type="SAM" id="MobiDB-lite"/>
    </source>
</evidence>
<feature type="compositionally biased region" description="Basic and acidic residues" evidence="1">
    <location>
        <begin position="152"/>
        <end position="170"/>
    </location>
</feature>
<gene>
    <name evidence="2" type="ORF">CINC_LOCUS11777</name>
</gene>
<dbReference type="AlphaFoldDB" id="A0A9P0FX57"/>
<evidence type="ECO:0000313" key="2">
    <source>
        <dbReference type="EMBL" id="CAH0605850.1"/>
    </source>
</evidence>
<feature type="region of interest" description="Disordered" evidence="1">
    <location>
        <begin position="151"/>
        <end position="170"/>
    </location>
</feature>
<dbReference type="EMBL" id="LR824009">
    <property type="protein sequence ID" value="CAH0605850.1"/>
    <property type="molecule type" value="Genomic_DNA"/>
</dbReference>
<reference evidence="2" key="1">
    <citation type="submission" date="2021-12" db="EMBL/GenBank/DDBJ databases">
        <authorList>
            <person name="King R."/>
        </authorList>
    </citation>
    <scope>NUCLEOTIDE SEQUENCE</scope>
</reference>
<proteinExistence type="predicted"/>
<protein>
    <submittedName>
        <fullName evidence="2">Uncharacterized protein</fullName>
    </submittedName>
</protein>
<accession>A0A9P0FX57</accession>
<name>A0A9P0FX57_CHRIL</name>
<evidence type="ECO:0000313" key="3">
    <source>
        <dbReference type="Proteomes" id="UP001154114"/>
    </source>
</evidence>
<dbReference type="OrthoDB" id="7443791at2759"/>
<sequence length="232" mass="26125">MLPFYMPYPSYVFSFGTNLPSIFIPTTTVACTSTTTRPCTSALRTKGLPQNIPFGFPMGIPMGIPGPPIAMPAVPPMGYPMGAPLPPPMGYPMGAPPPPLMGYHMGVPPGVPNYPQPPNNFPNPNIPKPTQNNEESYDDNDDDGKWLYIYNDNRDRDEDDTERKQKDKNRKDRISFNTDYEDKHNTNNKIKWNSLFWNKKPEKFVQEVIEDLDAQGDTFGHGFDPHPGQMFV</sequence>
<organism evidence="2 3">
    <name type="scientific">Chrysodeixis includens</name>
    <name type="common">Soybean looper</name>
    <name type="synonym">Pseudoplusia includens</name>
    <dbReference type="NCBI Taxonomy" id="689277"/>
    <lineage>
        <taxon>Eukaryota</taxon>
        <taxon>Metazoa</taxon>
        <taxon>Ecdysozoa</taxon>
        <taxon>Arthropoda</taxon>
        <taxon>Hexapoda</taxon>
        <taxon>Insecta</taxon>
        <taxon>Pterygota</taxon>
        <taxon>Neoptera</taxon>
        <taxon>Endopterygota</taxon>
        <taxon>Lepidoptera</taxon>
        <taxon>Glossata</taxon>
        <taxon>Ditrysia</taxon>
        <taxon>Noctuoidea</taxon>
        <taxon>Noctuidae</taxon>
        <taxon>Plusiinae</taxon>
        <taxon>Chrysodeixis</taxon>
    </lineage>
</organism>